<dbReference type="PROSITE" id="PS00194">
    <property type="entry name" value="THIOREDOXIN_1"/>
    <property type="match status" value="1"/>
</dbReference>
<dbReference type="SUPFAM" id="SSF52833">
    <property type="entry name" value="Thioredoxin-like"/>
    <property type="match status" value="1"/>
</dbReference>
<feature type="domain" description="Thioredoxin" evidence="8">
    <location>
        <begin position="5"/>
        <end position="147"/>
    </location>
</feature>
<dbReference type="FunFam" id="3.40.30.10:FF:000001">
    <property type="entry name" value="Thioredoxin"/>
    <property type="match status" value="1"/>
</dbReference>
<dbReference type="InterPro" id="IPR017937">
    <property type="entry name" value="Thioredoxin_CS"/>
</dbReference>
<gene>
    <name evidence="9" type="primary">trxC</name>
    <name evidence="9" type="ORF">AUP74_02667</name>
</gene>
<dbReference type="Proteomes" id="UP000095672">
    <property type="component" value="Chromosome"/>
</dbReference>
<comment type="similarity">
    <text evidence="1">Belongs to the thioredoxin family.</text>
</comment>
<keyword evidence="10" id="KW-1185">Reference proteome</keyword>
<keyword evidence="6" id="KW-0676">Redox-active center</keyword>
<dbReference type="InterPro" id="IPR049299">
    <property type="entry name" value="Thio2_N"/>
</dbReference>
<dbReference type="PANTHER" id="PTHR45663:SF40">
    <property type="entry name" value="THIOREDOXIN 2"/>
    <property type="match status" value="1"/>
</dbReference>
<dbReference type="PANTHER" id="PTHR45663">
    <property type="entry name" value="GEO12009P1"/>
    <property type="match status" value="1"/>
</dbReference>
<dbReference type="NCBIfam" id="NF008229">
    <property type="entry name" value="PRK10996.1"/>
    <property type="match status" value="1"/>
</dbReference>
<dbReference type="Gene3D" id="2.30.30.380">
    <property type="entry name" value="Zn-finger domain of Sec23/24"/>
    <property type="match status" value="1"/>
</dbReference>
<evidence type="ECO:0000256" key="3">
    <source>
        <dbReference type="ARBA" id="ARBA00022723"/>
    </source>
</evidence>
<dbReference type="PRINTS" id="PR00421">
    <property type="entry name" value="THIOREDOXIN"/>
</dbReference>
<evidence type="ECO:0000259" key="8">
    <source>
        <dbReference type="PROSITE" id="PS51352"/>
    </source>
</evidence>
<evidence type="ECO:0000256" key="2">
    <source>
        <dbReference type="ARBA" id="ARBA00022448"/>
    </source>
</evidence>
<dbReference type="PATRIC" id="fig|1769779.3.peg.2658"/>
<evidence type="ECO:0000256" key="4">
    <source>
        <dbReference type="ARBA" id="ARBA00022982"/>
    </source>
</evidence>
<proteinExistence type="inferred from homology"/>
<reference evidence="10" key="1">
    <citation type="submission" date="2016-01" db="EMBL/GenBank/DDBJ databases">
        <title>Complete genome sequence of Microbulbifer sp. CCB-MM1, a halophile isolated from Matang Mangrove Forest, Perak.</title>
        <authorList>
            <person name="Moh T.H."/>
            <person name="Dinesh B."/>
            <person name="Lau N.-S."/>
            <person name="Go F."/>
            <person name="Alexander Chong S.-C."/>
        </authorList>
    </citation>
    <scope>NUCLEOTIDE SEQUENCE [LARGE SCALE GENOMIC DNA]</scope>
    <source>
        <strain evidence="10">CCB-MM1</strain>
    </source>
</reference>
<dbReference type="GO" id="GO:0046872">
    <property type="term" value="F:metal ion binding"/>
    <property type="evidence" value="ECO:0007669"/>
    <property type="project" value="UniProtKB-KW"/>
</dbReference>
<name>A0A1C9WAE3_9GAMM</name>
<evidence type="ECO:0000256" key="1">
    <source>
        <dbReference type="ARBA" id="ARBA00008987"/>
    </source>
</evidence>
<evidence type="ECO:0000256" key="6">
    <source>
        <dbReference type="ARBA" id="ARBA00023284"/>
    </source>
</evidence>
<dbReference type="InterPro" id="IPR013766">
    <property type="entry name" value="Thioredoxin_domain"/>
</dbReference>
<evidence type="ECO:0000256" key="5">
    <source>
        <dbReference type="ARBA" id="ARBA00023157"/>
    </source>
</evidence>
<keyword evidence="5" id="KW-1015">Disulfide bond</keyword>
<dbReference type="NCBIfam" id="TIGR01068">
    <property type="entry name" value="thioredoxin"/>
    <property type="match status" value="1"/>
</dbReference>
<keyword evidence="3" id="KW-0479">Metal-binding</keyword>
<dbReference type="RefSeq" id="WP_069947984.1">
    <property type="nucleotide sequence ID" value="NZ_CP014143.1"/>
</dbReference>
<dbReference type="Gene3D" id="3.40.30.10">
    <property type="entry name" value="Glutaredoxin"/>
    <property type="match status" value="1"/>
</dbReference>
<dbReference type="AlphaFoldDB" id="A0A1C9WAE3"/>
<dbReference type="InterPro" id="IPR036249">
    <property type="entry name" value="Thioredoxin-like_sf"/>
</dbReference>
<evidence type="ECO:0000256" key="7">
    <source>
        <dbReference type="NCBIfam" id="TIGR01068"/>
    </source>
</evidence>
<evidence type="ECO:0000313" key="10">
    <source>
        <dbReference type="Proteomes" id="UP000095672"/>
    </source>
</evidence>
<keyword evidence="9" id="KW-0560">Oxidoreductase</keyword>
<dbReference type="Pfam" id="PF21352">
    <property type="entry name" value="Zn_ribbon_Thio2"/>
    <property type="match status" value="1"/>
</dbReference>
<organism evidence="9 10">
    <name type="scientific">Microbulbifer aggregans</name>
    <dbReference type="NCBI Taxonomy" id="1769779"/>
    <lineage>
        <taxon>Bacteria</taxon>
        <taxon>Pseudomonadati</taxon>
        <taxon>Pseudomonadota</taxon>
        <taxon>Gammaproteobacteria</taxon>
        <taxon>Cellvibrionales</taxon>
        <taxon>Microbulbiferaceae</taxon>
        <taxon>Microbulbifer</taxon>
    </lineage>
</organism>
<dbReference type="OrthoDB" id="9790390at2"/>
<evidence type="ECO:0000313" key="9">
    <source>
        <dbReference type="EMBL" id="AOS98063.1"/>
    </source>
</evidence>
<dbReference type="PROSITE" id="PS51352">
    <property type="entry name" value="THIOREDOXIN_2"/>
    <property type="match status" value="1"/>
</dbReference>
<accession>A0A1C9WAE3</accession>
<keyword evidence="2" id="KW-0813">Transport</keyword>
<dbReference type="EMBL" id="CP014143">
    <property type="protein sequence ID" value="AOS98063.1"/>
    <property type="molecule type" value="Genomic_DNA"/>
</dbReference>
<dbReference type="KEGG" id="micc:AUP74_02667"/>
<protein>
    <recommendedName>
        <fullName evidence="7">Thioredoxin</fullName>
    </recommendedName>
</protein>
<dbReference type="GO" id="GO:0015035">
    <property type="term" value="F:protein-disulfide reductase activity"/>
    <property type="evidence" value="ECO:0007669"/>
    <property type="project" value="UniProtKB-UniRule"/>
</dbReference>
<dbReference type="GO" id="GO:0005829">
    <property type="term" value="C:cytosol"/>
    <property type="evidence" value="ECO:0007669"/>
    <property type="project" value="TreeGrafter"/>
</dbReference>
<dbReference type="InterPro" id="IPR005746">
    <property type="entry name" value="Thioredoxin"/>
</dbReference>
<dbReference type="STRING" id="1769779.AUP74_02667"/>
<keyword evidence="4" id="KW-0249">Electron transport</keyword>
<dbReference type="CDD" id="cd02947">
    <property type="entry name" value="TRX_family"/>
    <property type="match status" value="1"/>
</dbReference>
<dbReference type="Pfam" id="PF00085">
    <property type="entry name" value="Thioredoxin"/>
    <property type="match status" value="1"/>
</dbReference>
<sequence length="152" mass="16911">MNDNAPLQIVCPVCSAINRVPGNRLADRPICGKCRKALLAGQPINATDQNFSRFVDKSDLPVVVDFWATWCGPCQQFAPVFSLVAGEMATRAVFVKLDTQDNQQTAARYQIRSIPTLMVFHRGREIARLSGALPKPQFQQWLNQQLGPLQNS</sequence>